<reference evidence="2" key="1">
    <citation type="journal article" date="2022" name="Mol. Ecol. Resour.">
        <title>The genomes of chicory, endive, great burdock and yacon provide insights into Asteraceae palaeo-polyploidization history and plant inulin production.</title>
        <authorList>
            <person name="Fan W."/>
            <person name="Wang S."/>
            <person name="Wang H."/>
            <person name="Wang A."/>
            <person name="Jiang F."/>
            <person name="Liu H."/>
            <person name="Zhao H."/>
            <person name="Xu D."/>
            <person name="Zhang Y."/>
        </authorList>
    </citation>
    <scope>NUCLEOTIDE SEQUENCE [LARGE SCALE GENOMIC DNA]</scope>
    <source>
        <strain evidence="2">cv. Yunnan</strain>
    </source>
</reference>
<organism evidence="1 2">
    <name type="scientific">Smallanthus sonchifolius</name>
    <dbReference type="NCBI Taxonomy" id="185202"/>
    <lineage>
        <taxon>Eukaryota</taxon>
        <taxon>Viridiplantae</taxon>
        <taxon>Streptophyta</taxon>
        <taxon>Embryophyta</taxon>
        <taxon>Tracheophyta</taxon>
        <taxon>Spermatophyta</taxon>
        <taxon>Magnoliopsida</taxon>
        <taxon>eudicotyledons</taxon>
        <taxon>Gunneridae</taxon>
        <taxon>Pentapetalae</taxon>
        <taxon>asterids</taxon>
        <taxon>campanulids</taxon>
        <taxon>Asterales</taxon>
        <taxon>Asteraceae</taxon>
        <taxon>Asteroideae</taxon>
        <taxon>Heliantheae alliance</taxon>
        <taxon>Millerieae</taxon>
        <taxon>Smallanthus</taxon>
    </lineage>
</organism>
<evidence type="ECO:0000313" key="2">
    <source>
        <dbReference type="Proteomes" id="UP001056120"/>
    </source>
</evidence>
<sequence length="66" mass="7824">MSCHALVFRIRVLVINYFNMLCTKYDCGLLVVAFGFIYTIFILLLFICFLRFTIPLSNLFLLQPYF</sequence>
<reference evidence="1 2" key="2">
    <citation type="journal article" date="2022" name="Mol. Ecol. Resour.">
        <title>The genomes of chicory, endive, great burdock and yacon provide insights into Asteraceae paleo-polyploidization history and plant inulin production.</title>
        <authorList>
            <person name="Fan W."/>
            <person name="Wang S."/>
            <person name="Wang H."/>
            <person name="Wang A."/>
            <person name="Jiang F."/>
            <person name="Liu H."/>
            <person name="Zhao H."/>
            <person name="Xu D."/>
            <person name="Zhang Y."/>
        </authorList>
    </citation>
    <scope>NUCLEOTIDE SEQUENCE [LARGE SCALE GENOMIC DNA]</scope>
    <source>
        <strain evidence="2">cv. Yunnan</strain>
        <tissue evidence="1">Leaves</tissue>
    </source>
</reference>
<gene>
    <name evidence="1" type="ORF">L1987_56008</name>
</gene>
<keyword evidence="2" id="KW-1185">Reference proteome</keyword>
<name>A0ACB9ECM4_9ASTR</name>
<comment type="caution">
    <text evidence="1">The sequence shown here is derived from an EMBL/GenBank/DDBJ whole genome shotgun (WGS) entry which is preliminary data.</text>
</comment>
<dbReference type="EMBL" id="CM042035">
    <property type="protein sequence ID" value="KAI3756192.1"/>
    <property type="molecule type" value="Genomic_DNA"/>
</dbReference>
<accession>A0ACB9ECM4</accession>
<evidence type="ECO:0000313" key="1">
    <source>
        <dbReference type="EMBL" id="KAI3756192.1"/>
    </source>
</evidence>
<proteinExistence type="predicted"/>
<protein>
    <submittedName>
        <fullName evidence="1">Uncharacterized protein</fullName>
    </submittedName>
</protein>
<dbReference type="Proteomes" id="UP001056120">
    <property type="component" value="Linkage Group LG18"/>
</dbReference>